<dbReference type="KEGG" id="orz:FNH13_03450"/>
<feature type="region of interest" description="Disordered" evidence="1">
    <location>
        <begin position="49"/>
        <end position="100"/>
    </location>
</feature>
<dbReference type="OrthoDB" id="4859011at2"/>
<sequence length="503" mass="53989">MPGGAQREHRGSMPTGRRSPFLTRVVALLAAAVLAGCAVPAPVTITPARPTSAAEAGPTQTDSAPIQTDAGPTETGADPTEAGGHDGLGSAETRQGRGHKAGVDHAELIALGQELTAALDSGDVERWLALTTLTGEAAQQQRDWYAGVQAVPMDVREMHPTWLLERDVDGEVHGPLVEFSFRHRVTGADKVPVVELYEFTLERVGTDGPYRVVEVAGSEGVDSAYPQLWDLGPIEVVETDATVLIAEPGSGLPELSAGMDEAAAAVFDSFPVEGVQRMVVSVVDESLVATLFGDSEEGTYAGFAVPVLASAEVQPGRNLPDVVTDDSIGARLIVDVDYSADEWDIFDQPQGGSPLLRHEGLHLAMMLRHPDNEPPRWAVEGFAGWFELAGDEEVREAHEDWYAVLADVDDLPDALPPADYFEFFVDDDDSVERHYLEAANVFLYVEETHGADTAGALGEALHGLNLWVDEDETLDNVLVEGVGVDLADFEEGYLDWVRNTYGD</sequence>
<keyword evidence="3" id="KW-1185">Reference proteome</keyword>
<protein>
    <submittedName>
        <fullName evidence="2">Uncharacterized protein</fullName>
    </submittedName>
</protein>
<dbReference type="RefSeq" id="WP_143782168.1">
    <property type="nucleotide sequence ID" value="NZ_CP041616.1"/>
</dbReference>
<accession>A0A516G7K2</accession>
<dbReference type="AlphaFoldDB" id="A0A516G7K2"/>
<organism evidence="2 3">
    <name type="scientific">Ornithinimicrobium ciconiae</name>
    <dbReference type="NCBI Taxonomy" id="2594265"/>
    <lineage>
        <taxon>Bacteria</taxon>
        <taxon>Bacillati</taxon>
        <taxon>Actinomycetota</taxon>
        <taxon>Actinomycetes</taxon>
        <taxon>Micrococcales</taxon>
        <taxon>Ornithinimicrobiaceae</taxon>
        <taxon>Ornithinimicrobium</taxon>
    </lineage>
</organism>
<proteinExistence type="predicted"/>
<evidence type="ECO:0000313" key="2">
    <source>
        <dbReference type="EMBL" id="QDO87507.1"/>
    </source>
</evidence>
<dbReference type="EMBL" id="CP041616">
    <property type="protein sequence ID" value="QDO87507.1"/>
    <property type="molecule type" value="Genomic_DNA"/>
</dbReference>
<name>A0A516G7K2_9MICO</name>
<dbReference type="Proteomes" id="UP000315395">
    <property type="component" value="Chromosome"/>
</dbReference>
<evidence type="ECO:0000256" key="1">
    <source>
        <dbReference type="SAM" id="MobiDB-lite"/>
    </source>
</evidence>
<evidence type="ECO:0000313" key="3">
    <source>
        <dbReference type="Proteomes" id="UP000315395"/>
    </source>
</evidence>
<reference evidence="2 3" key="1">
    <citation type="submission" date="2019-07" db="EMBL/GenBank/DDBJ databases">
        <title>complete genome sequencing of Ornithinimicrobium sp. H23M54.</title>
        <authorList>
            <person name="Bae J.-W."/>
            <person name="Lee S.-Y."/>
        </authorList>
    </citation>
    <scope>NUCLEOTIDE SEQUENCE [LARGE SCALE GENOMIC DNA]</scope>
    <source>
        <strain evidence="2 3">H23M54</strain>
    </source>
</reference>
<gene>
    <name evidence="2" type="ORF">FNH13_03450</name>
</gene>